<proteinExistence type="predicted"/>
<accession>A0A8S5Q5W3</accession>
<protein>
    <submittedName>
        <fullName evidence="1">Uncharacterized protein</fullName>
    </submittedName>
</protein>
<organism evidence="1">
    <name type="scientific">Caudovirales sp. ctlwr10</name>
    <dbReference type="NCBI Taxonomy" id="2825771"/>
    <lineage>
        <taxon>Viruses</taxon>
        <taxon>Duplodnaviria</taxon>
        <taxon>Heunggongvirae</taxon>
        <taxon>Uroviricota</taxon>
        <taxon>Caudoviricetes</taxon>
    </lineage>
</organism>
<reference evidence="1" key="1">
    <citation type="journal article" date="2021" name="Proc. Natl. Acad. Sci. U.S.A.">
        <title>A Catalog of Tens of Thousands of Viruses from Human Metagenomes Reveals Hidden Associations with Chronic Diseases.</title>
        <authorList>
            <person name="Tisza M.J."/>
            <person name="Buck C.B."/>
        </authorList>
    </citation>
    <scope>NUCLEOTIDE SEQUENCE</scope>
    <source>
        <strain evidence="1">Ctlwr10</strain>
    </source>
</reference>
<name>A0A8S5Q5W3_9CAUD</name>
<sequence>MRAGLPARPAGAAGVQRLRTLPALQLHGARFSV</sequence>
<dbReference type="EMBL" id="BK015575">
    <property type="protein sequence ID" value="DAE14077.1"/>
    <property type="molecule type" value="Genomic_DNA"/>
</dbReference>
<evidence type="ECO:0000313" key="1">
    <source>
        <dbReference type="EMBL" id="DAE14077.1"/>
    </source>
</evidence>